<keyword evidence="2" id="KW-1185">Reference proteome</keyword>
<dbReference type="Proteomes" id="UP000634136">
    <property type="component" value="Unassembled WGS sequence"/>
</dbReference>
<dbReference type="EMBL" id="JAAIUW010000002">
    <property type="protein sequence ID" value="KAF7842318.1"/>
    <property type="molecule type" value="Genomic_DNA"/>
</dbReference>
<evidence type="ECO:0000313" key="1">
    <source>
        <dbReference type="EMBL" id="KAF7842318.1"/>
    </source>
</evidence>
<reference evidence="1" key="1">
    <citation type="submission" date="2020-09" db="EMBL/GenBank/DDBJ databases">
        <title>Genome-Enabled Discovery of Anthraquinone Biosynthesis in Senna tora.</title>
        <authorList>
            <person name="Kang S.-H."/>
            <person name="Pandey R.P."/>
            <person name="Lee C.-M."/>
            <person name="Sim J.-S."/>
            <person name="Jeong J.-T."/>
            <person name="Choi B.-S."/>
            <person name="Jung M."/>
            <person name="Ginzburg D."/>
            <person name="Zhao K."/>
            <person name="Won S.Y."/>
            <person name="Oh T.-J."/>
            <person name="Yu Y."/>
            <person name="Kim N.-H."/>
            <person name="Lee O.R."/>
            <person name="Lee T.-H."/>
            <person name="Bashyal P."/>
            <person name="Kim T.-S."/>
            <person name="Lee W.-H."/>
            <person name="Kawkins C."/>
            <person name="Kim C.-K."/>
            <person name="Kim J.S."/>
            <person name="Ahn B.O."/>
            <person name="Rhee S.Y."/>
            <person name="Sohng J.K."/>
        </authorList>
    </citation>
    <scope>NUCLEOTIDE SEQUENCE</scope>
    <source>
        <tissue evidence="1">Leaf</tissue>
    </source>
</reference>
<name>A0A834XBF2_9FABA</name>
<sequence>MLGGIPKHISVTSKQTRAVNATKYDGYGLGVHRWLLVAVVGGGGGKKEVEVEAWMEEKRSESVMEKMENMEERECPCFCREGVEAFTFR</sequence>
<gene>
    <name evidence="1" type="ORF">G2W53_004616</name>
</gene>
<accession>A0A834XBF2</accession>
<protein>
    <submittedName>
        <fullName evidence="1">Uncharacterized protein</fullName>
    </submittedName>
</protein>
<proteinExistence type="predicted"/>
<organism evidence="1 2">
    <name type="scientific">Senna tora</name>
    <dbReference type="NCBI Taxonomy" id="362788"/>
    <lineage>
        <taxon>Eukaryota</taxon>
        <taxon>Viridiplantae</taxon>
        <taxon>Streptophyta</taxon>
        <taxon>Embryophyta</taxon>
        <taxon>Tracheophyta</taxon>
        <taxon>Spermatophyta</taxon>
        <taxon>Magnoliopsida</taxon>
        <taxon>eudicotyledons</taxon>
        <taxon>Gunneridae</taxon>
        <taxon>Pentapetalae</taxon>
        <taxon>rosids</taxon>
        <taxon>fabids</taxon>
        <taxon>Fabales</taxon>
        <taxon>Fabaceae</taxon>
        <taxon>Caesalpinioideae</taxon>
        <taxon>Cassia clade</taxon>
        <taxon>Senna</taxon>
    </lineage>
</organism>
<comment type="caution">
    <text evidence="1">The sequence shown here is derived from an EMBL/GenBank/DDBJ whole genome shotgun (WGS) entry which is preliminary data.</text>
</comment>
<evidence type="ECO:0000313" key="2">
    <source>
        <dbReference type="Proteomes" id="UP000634136"/>
    </source>
</evidence>
<dbReference type="AlphaFoldDB" id="A0A834XBF2"/>